<dbReference type="Proteomes" id="UP001140091">
    <property type="component" value="Unassembled WGS sequence"/>
</dbReference>
<name>A0A9W8JFG8_9AGAR</name>
<proteinExistence type="predicted"/>
<evidence type="ECO:0000256" key="1">
    <source>
        <dbReference type="SAM" id="MobiDB-lite"/>
    </source>
</evidence>
<dbReference type="OrthoDB" id="10315863at2759"/>
<evidence type="ECO:0000313" key="2">
    <source>
        <dbReference type="EMBL" id="KAJ2933735.1"/>
    </source>
</evidence>
<feature type="compositionally biased region" description="Polar residues" evidence="1">
    <location>
        <begin position="1"/>
        <end position="19"/>
    </location>
</feature>
<comment type="caution">
    <text evidence="2">The sequence shown here is derived from an EMBL/GenBank/DDBJ whole genome shotgun (WGS) entry which is preliminary data.</text>
</comment>
<gene>
    <name evidence="2" type="ORF">H1R20_g3374</name>
</gene>
<evidence type="ECO:0000313" key="3">
    <source>
        <dbReference type="Proteomes" id="UP001140091"/>
    </source>
</evidence>
<feature type="region of interest" description="Disordered" evidence="1">
    <location>
        <begin position="87"/>
        <end position="114"/>
    </location>
</feature>
<dbReference type="AlphaFoldDB" id="A0A9W8JFG8"/>
<sequence length="187" mass="20802">MALTSPTAKNLHINPSSGGWDSLRTIDERVEMPLGEGSDSDFFNDEGEDDSDSLYVQSFLLTDWERPRIEISEPFWDDDYDFQTDSSEISDAQVDRHSAQPRAQAAGSHFQESDDHREVKGLLSRLQAILRLPSFDFKVRFVSATVVHHPFGVRVLTSGFVLSSERPSSTAPLAVDEVDLASVSVLT</sequence>
<protein>
    <submittedName>
        <fullName evidence="2">Uncharacterized protein</fullName>
    </submittedName>
</protein>
<reference evidence="2" key="1">
    <citation type="submission" date="2022-06" db="EMBL/GenBank/DDBJ databases">
        <title>Genome Sequence of Candolleomyces eurysporus.</title>
        <authorList>
            <person name="Buettner E."/>
        </authorList>
    </citation>
    <scope>NUCLEOTIDE SEQUENCE</scope>
    <source>
        <strain evidence="2">VTCC 930004</strain>
    </source>
</reference>
<keyword evidence="3" id="KW-1185">Reference proteome</keyword>
<feature type="non-terminal residue" evidence="2">
    <location>
        <position position="187"/>
    </location>
</feature>
<accession>A0A9W8JFG8</accession>
<dbReference type="EMBL" id="JANBPK010000737">
    <property type="protein sequence ID" value="KAJ2933735.1"/>
    <property type="molecule type" value="Genomic_DNA"/>
</dbReference>
<feature type="region of interest" description="Disordered" evidence="1">
    <location>
        <begin position="1"/>
        <end position="28"/>
    </location>
</feature>
<organism evidence="2 3">
    <name type="scientific">Candolleomyces eurysporus</name>
    <dbReference type="NCBI Taxonomy" id="2828524"/>
    <lineage>
        <taxon>Eukaryota</taxon>
        <taxon>Fungi</taxon>
        <taxon>Dikarya</taxon>
        <taxon>Basidiomycota</taxon>
        <taxon>Agaricomycotina</taxon>
        <taxon>Agaricomycetes</taxon>
        <taxon>Agaricomycetidae</taxon>
        <taxon>Agaricales</taxon>
        <taxon>Agaricineae</taxon>
        <taxon>Psathyrellaceae</taxon>
        <taxon>Candolleomyces</taxon>
    </lineage>
</organism>